<accession>A0A916TLZ1</accession>
<dbReference type="Proteomes" id="UP000605148">
    <property type="component" value="Unassembled WGS sequence"/>
</dbReference>
<dbReference type="EMBL" id="BMFA01000009">
    <property type="protein sequence ID" value="GGB56073.1"/>
    <property type="molecule type" value="Genomic_DNA"/>
</dbReference>
<dbReference type="InterPro" id="IPR045517">
    <property type="entry name" value="Glyoxalase_8"/>
</dbReference>
<comment type="caution">
    <text evidence="3">The sequence shown here is derived from an EMBL/GenBank/DDBJ whole genome shotgun (WGS) entry which is preliminary data.</text>
</comment>
<protein>
    <recommendedName>
        <fullName evidence="2">Glyoxalase-related protein domain-containing protein</fullName>
    </recommendedName>
</protein>
<reference evidence="3" key="2">
    <citation type="submission" date="2020-09" db="EMBL/GenBank/DDBJ databases">
        <authorList>
            <person name="Sun Q."/>
            <person name="Zhou Y."/>
        </authorList>
    </citation>
    <scope>NUCLEOTIDE SEQUENCE</scope>
    <source>
        <strain evidence="3">CGMCC 1.12426</strain>
    </source>
</reference>
<keyword evidence="4" id="KW-1185">Reference proteome</keyword>
<evidence type="ECO:0000313" key="3">
    <source>
        <dbReference type="EMBL" id="GGB56073.1"/>
    </source>
</evidence>
<evidence type="ECO:0000259" key="2">
    <source>
        <dbReference type="Pfam" id="PF20066"/>
    </source>
</evidence>
<sequence length="138" mass="14740">MPTVTAAKSQAKRLRASLQADGTAISHAKALELVAAQHGYRDWNTLHAAISRAGTVLPGLGDEVEGRYLGHAFKATVVGAEASRPGWTRLSFDLERPVNVSKFASFSVLRKRIAGTLGPDGRTREHTSDGVPHISLSI</sequence>
<evidence type="ECO:0000313" key="4">
    <source>
        <dbReference type="Proteomes" id="UP000605148"/>
    </source>
</evidence>
<dbReference type="Pfam" id="PF20066">
    <property type="entry name" value="Glyoxalase_8"/>
    <property type="match status" value="1"/>
</dbReference>
<reference evidence="3" key="1">
    <citation type="journal article" date="2014" name="Int. J. Syst. Evol. Microbiol.">
        <title>Complete genome sequence of Corynebacterium casei LMG S-19264T (=DSM 44701T), isolated from a smear-ripened cheese.</title>
        <authorList>
            <consortium name="US DOE Joint Genome Institute (JGI-PGF)"/>
            <person name="Walter F."/>
            <person name="Albersmeier A."/>
            <person name="Kalinowski J."/>
            <person name="Ruckert C."/>
        </authorList>
    </citation>
    <scope>NUCLEOTIDE SEQUENCE</scope>
    <source>
        <strain evidence="3">CGMCC 1.12426</strain>
    </source>
</reference>
<proteinExistence type="predicted"/>
<organism evidence="3 4">
    <name type="scientific">Roseibium aquae</name>
    <dbReference type="NCBI Taxonomy" id="1323746"/>
    <lineage>
        <taxon>Bacteria</taxon>
        <taxon>Pseudomonadati</taxon>
        <taxon>Pseudomonadota</taxon>
        <taxon>Alphaproteobacteria</taxon>
        <taxon>Hyphomicrobiales</taxon>
        <taxon>Stappiaceae</taxon>
        <taxon>Roseibium</taxon>
    </lineage>
</organism>
<gene>
    <name evidence="3" type="ORF">GCM10011316_30210</name>
</gene>
<evidence type="ECO:0000256" key="1">
    <source>
        <dbReference type="SAM" id="MobiDB-lite"/>
    </source>
</evidence>
<name>A0A916TLZ1_9HYPH</name>
<feature type="domain" description="Glyoxalase-related protein" evidence="2">
    <location>
        <begin position="2"/>
        <end position="137"/>
    </location>
</feature>
<feature type="region of interest" description="Disordered" evidence="1">
    <location>
        <begin position="117"/>
        <end position="138"/>
    </location>
</feature>
<dbReference type="AlphaFoldDB" id="A0A916TLZ1"/>